<dbReference type="InterPro" id="IPR036179">
    <property type="entry name" value="Ig-like_dom_sf"/>
</dbReference>
<gene>
    <name evidence="2" type="ORF">AMELA_G00187340</name>
</gene>
<dbReference type="AlphaFoldDB" id="A0A7J6A7W2"/>
<protein>
    <submittedName>
        <fullName evidence="2">Uncharacterized protein</fullName>
    </submittedName>
</protein>
<feature type="chain" id="PRO_5029739533" evidence="1">
    <location>
        <begin position="23"/>
        <end position="69"/>
    </location>
</feature>
<dbReference type="EMBL" id="JAAGNN010000016">
    <property type="protein sequence ID" value="KAF4078932.1"/>
    <property type="molecule type" value="Genomic_DNA"/>
</dbReference>
<name>A0A7J6A7W2_AMEME</name>
<evidence type="ECO:0000313" key="2">
    <source>
        <dbReference type="EMBL" id="KAF4078932.1"/>
    </source>
</evidence>
<keyword evidence="3" id="KW-1185">Reference proteome</keyword>
<dbReference type="SUPFAM" id="SSF48726">
    <property type="entry name" value="Immunoglobulin"/>
    <property type="match status" value="1"/>
</dbReference>
<dbReference type="InterPro" id="IPR013783">
    <property type="entry name" value="Ig-like_fold"/>
</dbReference>
<sequence length="69" mass="8083">MKMKISLTWTALTLLLLKCNLAERSIQYGPVFTQEPSDSVFLLRTEDPKIFINCKAKGNPLPYYRWKFN</sequence>
<dbReference type="Gene3D" id="2.60.40.10">
    <property type="entry name" value="Immunoglobulins"/>
    <property type="match status" value="1"/>
</dbReference>
<evidence type="ECO:0000313" key="3">
    <source>
        <dbReference type="Proteomes" id="UP000593565"/>
    </source>
</evidence>
<evidence type="ECO:0000256" key="1">
    <source>
        <dbReference type="SAM" id="SignalP"/>
    </source>
</evidence>
<comment type="caution">
    <text evidence="2">The sequence shown here is derived from an EMBL/GenBank/DDBJ whole genome shotgun (WGS) entry which is preliminary data.</text>
</comment>
<feature type="signal peptide" evidence="1">
    <location>
        <begin position="1"/>
        <end position="22"/>
    </location>
</feature>
<keyword evidence="1" id="KW-0732">Signal</keyword>
<dbReference type="Proteomes" id="UP000593565">
    <property type="component" value="Unassembled WGS sequence"/>
</dbReference>
<organism evidence="2 3">
    <name type="scientific">Ameiurus melas</name>
    <name type="common">Black bullhead</name>
    <name type="synonym">Silurus melas</name>
    <dbReference type="NCBI Taxonomy" id="219545"/>
    <lineage>
        <taxon>Eukaryota</taxon>
        <taxon>Metazoa</taxon>
        <taxon>Chordata</taxon>
        <taxon>Craniata</taxon>
        <taxon>Vertebrata</taxon>
        <taxon>Euteleostomi</taxon>
        <taxon>Actinopterygii</taxon>
        <taxon>Neopterygii</taxon>
        <taxon>Teleostei</taxon>
        <taxon>Ostariophysi</taxon>
        <taxon>Siluriformes</taxon>
        <taxon>Ictaluridae</taxon>
        <taxon>Ameiurus</taxon>
    </lineage>
</organism>
<accession>A0A7J6A7W2</accession>
<reference evidence="2 3" key="1">
    <citation type="submission" date="2020-02" db="EMBL/GenBank/DDBJ databases">
        <title>A chromosome-scale genome assembly of the black bullhead catfish (Ameiurus melas).</title>
        <authorList>
            <person name="Wen M."/>
            <person name="Zham M."/>
            <person name="Cabau C."/>
            <person name="Klopp C."/>
            <person name="Donnadieu C."/>
            <person name="Roques C."/>
            <person name="Bouchez O."/>
            <person name="Lampietro C."/>
            <person name="Jouanno E."/>
            <person name="Herpin A."/>
            <person name="Louis A."/>
            <person name="Berthelot C."/>
            <person name="Parey E."/>
            <person name="Roest-Crollius H."/>
            <person name="Braasch I."/>
            <person name="Postlethwait J."/>
            <person name="Robinson-Rechavi M."/>
            <person name="Echchiki A."/>
            <person name="Begum T."/>
            <person name="Montfort J."/>
            <person name="Schartl M."/>
            <person name="Bobe J."/>
            <person name="Guiguen Y."/>
        </authorList>
    </citation>
    <scope>NUCLEOTIDE SEQUENCE [LARGE SCALE GENOMIC DNA]</scope>
    <source>
        <strain evidence="2">M_S1</strain>
        <tissue evidence="2">Blood</tissue>
    </source>
</reference>
<proteinExistence type="predicted"/>